<evidence type="ECO:0000313" key="1">
    <source>
        <dbReference type="EMBL" id="AUX33797.1"/>
    </source>
</evidence>
<reference evidence="1 2" key="1">
    <citation type="submission" date="2015-09" db="EMBL/GenBank/DDBJ databases">
        <title>Sorangium comparison.</title>
        <authorList>
            <person name="Zaburannyi N."/>
            <person name="Bunk B."/>
            <person name="Overmann J."/>
            <person name="Mueller R."/>
        </authorList>
    </citation>
    <scope>NUCLEOTIDE SEQUENCE [LARGE SCALE GENOMIC DNA]</scope>
    <source>
        <strain evidence="1 2">So ce836</strain>
    </source>
</reference>
<accession>A0A4P2QTV9</accession>
<organism evidence="1 2">
    <name type="scientific">Sorangium cellulosum</name>
    <name type="common">Polyangium cellulosum</name>
    <dbReference type="NCBI Taxonomy" id="56"/>
    <lineage>
        <taxon>Bacteria</taxon>
        <taxon>Pseudomonadati</taxon>
        <taxon>Myxococcota</taxon>
        <taxon>Polyangia</taxon>
        <taxon>Polyangiales</taxon>
        <taxon>Polyangiaceae</taxon>
        <taxon>Sorangium</taxon>
    </lineage>
</organism>
<dbReference type="AlphaFoldDB" id="A0A4P2QTV9"/>
<gene>
    <name evidence="1" type="ORF">SOCE836_059610</name>
</gene>
<dbReference type="EMBL" id="CP012672">
    <property type="protein sequence ID" value="AUX33797.1"/>
    <property type="molecule type" value="Genomic_DNA"/>
</dbReference>
<proteinExistence type="predicted"/>
<dbReference type="Proteomes" id="UP000295497">
    <property type="component" value="Chromosome"/>
</dbReference>
<protein>
    <submittedName>
        <fullName evidence="1">Uncharacterized protein</fullName>
    </submittedName>
</protein>
<evidence type="ECO:0000313" key="2">
    <source>
        <dbReference type="Proteomes" id="UP000295497"/>
    </source>
</evidence>
<name>A0A4P2QTV9_SORCE</name>
<sequence>MRRYAEREGLLFFLDSCAGAALLLRTKRRRRRAEPALGNGEAERPAVPWSMNVLLRAFAPLSPAQNACVQGCVPQNLPNGRAGTPVGDALTLGARG</sequence>